<dbReference type="Proteomes" id="UP000256763">
    <property type="component" value="Unassembled WGS sequence"/>
</dbReference>
<dbReference type="RefSeq" id="WP_116348500.1">
    <property type="nucleotide sequence ID" value="NZ_NFZW01000034.1"/>
</dbReference>
<proteinExistence type="predicted"/>
<keyword evidence="3" id="KW-1185">Reference proteome</keyword>
<gene>
    <name evidence="2" type="ORF">CAL65_20420</name>
</gene>
<protein>
    <recommendedName>
        <fullName evidence="1">Glycosyltransferase subfamily 4-like N-terminal domain-containing protein</fullName>
    </recommendedName>
</protein>
<dbReference type="InterPro" id="IPR028098">
    <property type="entry name" value="Glyco_trans_4-like_N"/>
</dbReference>
<comment type="caution">
    <text evidence="2">The sequence shown here is derived from an EMBL/GenBank/DDBJ whole genome shotgun (WGS) entry which is preliminary data.</text>
</comment>
<dbReference type="EMBL" id="NFZW01000034">
    <property type="protein sequence ID" value="RFA32102.1"/>
    <property type="molecule type" value="Genomic_DNA"/>
</dbReference>
<dbReference type="AlphaFoldDB" id="A0A3E0WGL0"/>
<evidence type="ECO:0000259" key="1">
    <source>
        <dbReference type="Pfam" id="PF13439"/>
    </source>
</evidence>
<evidence type="ECO:0000313" key="2">
    <source>
        <dbReference type="EMBL" id="RFA32102.1"/>
    </source>
</evidence>
<sequence>MSKRVLHLRGSSAFLGAEHVVLELARQSHRYGFEAVIGIPLESDQPEPELVRFAEQEDIRVQRLPCKGRFDAGLARRLQRCVRQNAIDLIHSHGYKEDFYALLARSGVPLVATNHLWKRSTWALRSYAKIDGYVLRHFDHTVAVSQPIYQEMLAAGIAPEKLSKIPNGIDPNRFEPARGNQTR</sequence>
<evidence type="ECO:0000313" key="3">
    <source>
        <dbReference type="Proteomes" id="UP000256763"/>
    </source>
</evidence>
<feature type="domain" description="Glycosyltransferase subfamily 4-like N-terminal" evidence="1">
    <location>
        <begin position="16"/>
        <end position="173"/>
    </location>
</feature>
<dbReference type="Pfam" id="PF13439">
    <property type="entry name" value="Glyco_transf_4"/>
    <property type="match status" value="1"/>
</dbReference>
<dbReference type="Gene3D" id="3.40.50.2000">
    <property type="entry name" value="Glycogen Phosphorylase B"/>
    <property type="match status" value="1"/>
</dbReference>
<reference evidence="3" key="1">
    <citation type="submission" date="2017-05" db="EMBL/GenBank/DDBJ databases">
        <authorList>
            <person name="Sharma S."/>
            <person name="Sidhu C."/>
            <person name="Pinnaka A.K."/>
        </authorList>
    </citation>
    <scope>NUCLEOTIDE SEQUENCE [LARGE SCALE GENOMIC DNA]</scope>
    <source>
        <strain evidence="3">AK93</strain>
    </source>
</reference>
<name>A0A3E0WGL0_9GAMM</name>
<accession>A0A3E0WGL0</accession>
<organism evidence="2 3">
    <name type="scientific">Alkalilimnicola ehrlichii</name>
    <dbReference type="NCBI Taxonomy" id="351052"/>
    <lineage>
        <taxon>Bacteria</taxon>
        <taxon>Pseudomonadati</taxon>
        <taxon>Pseudomonadota</taxon>
        <taxon>Gammaproteobacteria</taxon>
        <taxon>Chromatiales</taxon>
        <taxon>Ectothiorhodospiraceae</taxon>
        <taxon>Alkalilimnicola</taxon>
    </lineage>
</organism>
<dbReference type="SUPFAM" id="SSF53756">
    <property type="entry name" value="UDP-Glycosyltransferase/glycogen phosphorylase"/>
    <property type="match status" value="1"/>
</dbReference>
<dbReference type="GO" id="GO:0016757">
    <property type="term" value="F:glycosyltransferase activity"/>
    <property type="evidence" value="ECO:0007669"/>
    <property type="project" value="UniProtKB-ARBA"/>
</dbReference>